<name>A0A259TX91_9BACT</name>
<proteinExistence type="predicted"/>
<dbReference type="Proteomes" id="UP000216446">
    <property type="component" value="Unassembled WGS sequence"/>
</dbReference>
<comment type="caution">
    <text evidence="3">The sequence shown here is derived from an EMBL/GenBank/DDBJ whole genome shotgun (WGS) entry which is preliminary data.</text>
</comment>
<sequence length="136" mass="13478">MLRSFSLLAALVLVGCASGETDAPPAPEDGPNSPVAPADTPPPTADHGSSLVAGTTTYACADGGTFTIAPIPGGAVEVTVDGNTQTLQPTVGKQGVYASGPLEVWIAAEGAFVMQDSEILFTDCAVSAEDAAPSTS</sequence>
<feature type="signal peptide" evidence="2">
    <location>
        <begin position="1"/>
        <end position="19"/>
    </location>
</feature>
<accession>A0A259TX91</accession>
<dbReference type="EMBL" id="MQWB01000001">
    <property type="protein sequence ID" value="OZC02168.1"/>
    <property type="molecule type" value="Genomic_DNA"/>
</dbReference>
<gene>
    <name evidence="3" type="ORF">BSZ36_03700</name>
</gene>
<reference evidence="3 4" key="1">
    <citation type="submission" date="2016-11" db="EMBL/GenBank/DDBJ databases">
        <title>Study of marine rhodopsin-containing bacteria.</title>
        <authorList>
            <person name="Yoshizawa S."/>
            <person name="Kumagai Y."/>
            <person name="Kogure K."/>
        </authorList>
    </citation>
    <scope>NUCLEOTIDE SEQUENCE [LARGE SCALE GENOMIC DNA]</scope>
    <source>
        <strain evidence="3 4">SG-29</strain>
    </source>
</reference>
<protein>
    <recommendedName>
        <fullName evidence="5">C-type lysozyme inhibitor domain-containing protein</fullName>
    </recommendedName>
</protein>
<evidence type="ECO:0000313" key="3">
    <source>
        <dbReference type="EMBL" id="OZC02168.1"/>
    </source>
</evidence>
<dbReference type="RefSeq" id="WP_094546135.1">
    <property type="nucleotide sequence ID" value="NZ_MQWB01000001.1"/>
</dbReference>
<feature type="region of interest" description="Disordered" evidence="1">
    <location>
        <begin position="21"/>
        <end position="51"/>
    </location>
</feature>
<organism evidence="3 4">
    <name type="scientific">Rubricoccus marinus</name>
    <dbReference type="NCBI Taxonomy" id="716817"/>
    <lineage>
        <taxon>Bacteria</taxon>
        <taxon>Pseudomonadati</taxon>
        <taxon>Rhodothermota</taxon>
        <taxon>Rhodothermia</taxon>
        <taxon>Rhodothermales</taxon>
        <taxon>Rubricoccaceae</taxon>
        <taxon>Rubricoccus</taxon>
    </lineage>
</organism>
<dbReference type="Gene3D" id="2.40.128.200">
    <property type="match status" value="1"/>
</dbReference>
<evidence type="ECO:0000256" key="1">
    <source>
        <dbReference type="SAM" id="MobiDB-lite"/>
    </source>
</evidence>
<keyword evidence="2" id="KW-0732">Signal</keyword>
<evidence type="ECO:0000313" key="4">
    <source>
        <dbReference type="Proteomes" id="UP000216446"/>
    </source>
</evidence>
<evidence type="ECO:0008006" key="5">
    <source>
        <dbReference type="Google" id="ProtNLM"/>
    </source>
</evidence>
<dbReference type="PROSITE" id="PS51257">
    <property type="entry name" value="PROKAR_LIPOPROTEIN"/>
    <property type="match status" value="1"/>
</dbReference>
<dbReference type="InterPro" id="IPR036328">
    <property type="entry name" value="MliC_sf"/>
</dbReference>
<feature type="chain" id="PRO_5012717533" description="C-type lysozyme inhibitor domain-containing protein" evidence="2">
    <location>
        <begin position="20"/>
        <end position="136"/>
    </location>
</feature>
<dbReference type="AlphaFoldDB" id="A0A259TX91"/>
<evidence type="ECO:0000256" key="2">
    <source>
        <dbReference type="SAM" id="SignalP"/>
    </source>
</evidence>
<dbReference type="InParanoid" id="A0A259TX91"/>
<keyword evidence="4" id="KW-1185">Reference proteome</keyword>